<feature type="binding site" evidence="11">
    <location>
        <position position="169"/>
    </location>
    <ligand>
        <name>FAD</name>
        <dbReference type="ChEBI" id="CHEBI:57692"/>
    </ligand>
</feature>
<comment type="caution">
    <text evidence="14">The sequence shown here is derived from an EMBL/GenBank/DDBJ whole genome shotgun (WGS) entry which is preliminary data.</text>
</comment>
<keyword evidence="6 11" id="KW-0274">FAD</keyword>
<dbReference type="SUPFAM" id="SSF52343">
    <property type="entry name" value="Ferredoxin reductase-like, C-terminal NADP-linked domain"/>
    <property type="match status" value="1"/>
</dbReference>
<feature type="binding site" evidence="11">
    <location>
        <position position="157"/>
    </location>
    <ligand>
        <name>FAD</name>
        <dbReference type="ChEBI" id="CHEBI:57692"/>
    </ligand>
</feature>
<dbReference type="GO" id="GO:0090524">
    <property type="term" value="F:cytochrome-b5 reductase activity, acting on NADH"/>
    <property type="evidence" value="ECO:0007669"/>
    <property type="project" value="UniProtKB-EC"/>
</dbReference>
<feature type="binding site" evidence="11">
    <location>
        <position position="137"/>
    </location>
    <ligand>
        <name>FAD</name>
        <dbReference type="ChEBI" id="CHEBI:57692"/>
    </ligand>
</feature>
<keyword evidence="7" id="KW-1133">Transmembrane helix</keyword>
<evidence type="ECO:0000256" key="11">
    <source>
        <dbReference type="PIRSR" id="PIRSR601834-1"/>
    </source>
</evidence>
<dbReference type="InterPro" id="IPR001834">
    <property type="entry name" value="CBR-like"/>
</dbReference>
<dbReference type="InterPro" id="IPR001709">
    <property type="entry name" value="Flavoprot_Pyr_Nucl_cyt_Rdtase"/>
</dbReference>
<dbReference type="Proteomes" id="UP000285060">
    <property type="component" value="Unassembled WGS sequence"/>
</dbReference>
<evidence type="ECO:0000256" key="8">
    <source>
        <dbReference type="ARBA" id="ARBA00023002"/>
    </source>
</evidence>
<dbReference type="CDD" id="cd06183">
    <property type="entry name" value="cyt_b5_reduct_like"/>
    <property type="match status" value="1"/>
</dbReference>
<evidence type="ECO:0000256" key="7">
    <source>
        <dbReference type="ARBA" id="ARBA00022989"/>
    </source>
</evidence>
<feature type="binding site" evidence="11">
    <location>
        <position position="152"/>
    </location>
    <ligand>
        <name>FAD</name>
        <dbReference type="ChEBI" id="CHEBI:57692"/>
    </ligand>
</feature>
<evidence type="ECO:0000256" key="10">
    <source>
        <dbReference type="ARBA" id="ARBA00023136"/>
    </source>
</evidence>
<keyword evidence="4" id="KW-0812">Transmembrane</keyword>
<dbReference type="PANTHER" id="PTHR19370:SF185">
    <property type="entry name" value="NADH-CYTOCHROME B5 REDUCTASE"/>
    <property type="match status" value="1"/>
</dbReference>
<keyword evidence="15" id="KW-1185">Reference proteome</keyword>
<dbReference type="SUPFAM" id="SSF63380">
    <property type="entry name" value="Riboflavin synthase domain-like"/>
    <property type="match status" value="1"/>
</dbReference>
<dbReference type="PROSITE" id="PS51384">
    <property type="entry name" value="FAD_FR"/>
    <property type="match status" value="1"/>
</dbReference>
<evidence type="ECO:0000256" key="2">
    <source>
        <dbReference type="ARBA" id="ARBA00004294"/>
    </source>
</evidence>
<comment type="catalytic activity">
    <reaction evidence="12">
        <text>2 Fe(III)-[cytochrome b5] + NADH = 2 Fe(II)-[cytochrome b5] + NAD(+) + H(+)</text>
        <dbReference type="Rhea" id="RHEA:46680"/>
        <dbReference type="Rhea" id="RHEA-COMP:10438"/>
        <dbReference type="Rhea" id="RHEA-COMP:10439"/>
        <dbReference type="ChEBI" id="CHEBI:15378"/>
        <dbReference type="ChEBI" id="CHEBI:29033"/>
        <dbReference type="ChEBI" id="CHEBI:29034"/>
        <dbReference type="ChEBI" id="CHEBI:57540"/>
        <dbReference type="ChEBI" id="CHEBI:57945"/>
        <dbReference type="EC" id="1.6.2.2"/>
    </reaction>
</comment>
<dbReference type="GO" id="GO:0005741">
    <property type="term" value="C:mitochondrial outer membrane"/>
    <property type="evidence" value="ECO:0007669"/>
    <property type="project" value="UniProtKB-SubCell"/>
</dbReference>
<feature type="binding site" evidence="11">
    <location>
        <position position="135"/>
    </location>
    <ligand>
        <name>FAD</name>
        <dbReference type="ChEBI" id="CHEBI:57692"/>
    </ligand>
</feature>
<dbReference type="InterPro" id="IPR001433">
    <property type="entry name" value="OxRdtase_FAD/NAD-bd"/>
</dbReference>
<keyword evidence="5" id="KW-1000">Mitochondrion outer membrane</keyword>
<dbReference type="Gene3D" id="3.40.50.80">
    <property type="entry name" value="Nucleotide-binding domain of ferredoxin-NADP reductase (FNR) module"/>
    <property type="match status" value="1"/>
</dbReference>
<organism evidence="14 15">
    <name type="scientific">Aphanomyces invadans</name>
    <dbReference type="NCBI Taxonomy" id="157072"/>
    <lineage>
        <taxon>Eukaryota</taxon>
        <taxon>Sar</taxon>
        <taxon>Stramenopiles</taxon>
        <taxon>Oomycota</taxon>
        <taxon>Saprolegniomycetes</taxon>
        <taxon>Saprolegniales</taxon>
        <taxon>Verrucalvaceae</taxon>
        <taxon>Aphanomyces</taxon>
    </lineage>
</organism>
<evidence type="ECO:0000256" key="6">
    <source>
        <dbReference type="ARBA" id="ARBA00022827"/>
    </source>
</evidence>
<dbReference type="InterPro" id="IPR017938">
    <property type="entry name" value="Riboflavin_synthase-like_b-brl"/>
</dbReference>
<feature type="binding site" evidence="11">
    <location>
        <position position="229"/>
    </location>
    <ligand>
        <name>FAD</name>
        <dbReference type="ChEBI" id="CHEBI:57692"/>
    </ligand>
</feature>
<comment type="subcellular location">
    <subcellularLocation>
        <location evidence="2">Mitochondrion outer membrane</location>
    </subcellularLocation>
</comment>
<dbReference type="Pfam" id="PF00175">
    <property type="entry name" value="NAD_binding_1"/>
    <property type="match status" value="1"/>
</dbReference>
<dbReference type="EC" id="1.6.2.2" evidence="12"/>
<dbReference type="Gene3D" id="2.40.30.10">
    <property type="entry name" value="Translation factors"/>
    <property type="match status" value="1"/>
</dbReference>
<sequence>MEITLFMVSSRKLPRTAPCAFLVSSRLRTRSDMADAANDTGSRNAIILVVLTIVLSKVLEVLYRRYTLNIGTNTSLVTLKPNSTVMLKLVEKEILSHDTRRFRFALPTEHHVLGLPVGQHISLRYTDSEGKLVMRSYTPVSSDDAVGYVDLVVKVYFKNVHPKFPDGGKMSQYLESLQLGDAIEVSGPKGKLTYKGLGVFELKHRVNDTEVEVRKAKKIGMIAGGTGITPMLQVTRYALKNPNEKTEFSILFANQTENDILCRDELDQMAKEHPNVKVWYTVDRATDSWKFSTGFVTKSMIEKHLFAPSPDVQVFLCGPPPMLKLAVVPALEELGFTPGMHFAF</sequence>
<accession>A0A3R6Y3G2</accession>
<dbReference type="PRINTS" id="PR00371">
    <property type="entry name" value="FPNCR"/>
</dbReference>
<evidence type="ECO:0000256" key="4">
    <source>
        <dbReference type="ARBA" id="ARBA00022692"/>
    </source>
</evidence>
<feature type="domain" description="FAD-binding FR-type" evidence="13">
    <location>
        <begin position="82"/>
        <end position="195"/>
    </location>
</feature>
<gene>
    <name evidence="14" type="ORF">DYB32_008298</name>
</gene>
<evidence type="ECO:0000256" key="5">
    <source>
        <dbReference type="ARBA" id="ARBA00022787"/>
    </source>
</evidence>
<evidence type="ECO:0000256" key="9">
    <source>
        <dbReference type="ARBA" id="ARBA00023027"/>
    </source>
</evidence>
<evidence type="ECO:0000313" key="15">
    <source>
        <dbReference type="Proteomes" id="UP000285060"/>
    </source>
</evidence>
<dbReference type="AlphaFoldDB" id="A0A3R6Y3G2"/>
<dbReference type="VEuPathDB" id="FungiDB:H310_08638"/>
<proteinExistence type="inferred from homology"/>
<dbReference type="InterPro" id="IPR008333">
    <property type="entry name" value="Cbr1-like_FAD-bd_dom"/>
</dbReference>
<feature type="binding site" evidence="11">
    <location>
        <position position="154"/>
    </location>
    <ligand>
        <name>FAD</name>
        <dbReference type="ChEBI" id="CHEBI:57692"/>
    </ligand>
</feature>
<evidence type="ECO:0000259" key="13">
    <source>
        <dbReference type="PROSITE" id="PS51384"/>
    </source>
</evidence>
<keyword evidence="5" id="KW-0496">Mitochondrion</keyword>
<dbReference type="PANTHER" id="PTHR19370">
    <property type="entry name" value="NADH-CYTOCHROME B5 REDUCTASE"/>
    <property type="match status" value="1"/>
</dbReference>
<evidence type="ECO:0000256" key="1">
    <source>
        <dbReference type="ARBA" id="ARBA00001974"/>
    </source>
</evidence>
<dbReference type="GO" id="GO:0071949">
    <property type="term" value="F:FAD binding"/>
    <property type="evidence" value="ECO:0007669"/>
    <property type="project" value="TreeGrafter"/>
</dbReference>
<keyword evidence="8 12" id="KW-0560">Oxidoreductase</keyword>
<comment type="cofactor">
    <cofactor evidence="1 11 12">
        <name>FAD</name>
        <dbReference type="ChEBI" id="CHEBI:57692"/>
    </cofactor>
</comment>
<evidence type="ECO:0000313" key="14">
    <source>
        <dbReference type="EMBL" id="RHY25457.1"/>
    </source>
</evidence>
<feature type="binding site" evidence="11">
    <location>
        <position position="171"/>
    </location>
    <ligand>
        <name>FAD</name>
        <dbReference type="ChEBI" id="CHEBI:57692"/>
    </ligand>
</feature>
<dbReference type="InterPro" id="IPR017927">
    <property type="entry name" value="FAD-bd_FR_type"/>
</dbReference>
<evidence type="ECO:0000256" key="12">
    <source>
        <dbReference type="RuleBase" id="RU361226"/>
    </source>
</evidence>
<keyword evidence="10" id="KW-0472">Membrane</keyword>
<feature type="binding site" evidence="11">
    <location>
        <position position="170"/>
    </location>
    <ligand>
        <name>FAD</name>
        <dbReference type="ChEBI" id="CHEBI:57692"/>
    </ligand>
</feature>
<reference evidence="14 15" key="1">
    <citation type="submission" date="2018-08" db="EMBL/GenBank/DDBJ databases">
        <title>Aphanomyces genome sequencing and annotation.</title>
        <authorList>
            <person name="Minardi D."/>
            <person name="Oidtmann B."/>
            <person name="Van Der Giezen M."/>
            <person name="Studholme D.J."/>
        </authorList>
    </citation>
    <scope>NUCLEOTIDE SEQUENCE [LARGE SCALE GENOMIC DNA]</scope>
    <source>
        <strain evidence="14 15">NJM0002</strain>
    </source>
</reference>
<keyword evidence="3 11" id="KW-0285">Flavoprotein</keyword>
<keyword evidence="9 12" id="KW-0520">NAD</keyword>
<name>A0A3R6Y3G2_9STRA</name>
<dbReference type="InterPro" id="IPR039261">
    <property type="entry name" value="FNR_nucleotide-bd"/>
</dbReference>
<dbReference type="Pfam" id="PF00970">
    <property type="entry name" value="FAD_binding_6"/>
    <property type="match status" value="1"/>
</dbReference>
<comment type="similarity">
    <text evidence="12">Belongs to the flavoprotein pyridine nucleotide cytochrome reductase family.</text>
</comment>
<evidence type="ECO:0000256" key="3">
    <source>
        <dbReference type="ARBA" id="ARBA00022630"/>
    </source>
</evidence>
<dbReference type="PRINTS" id="PR00406">
    <property type="entry name" value="CYTB5RDTASE"/>
</dbReference>
<dbReference type="FunFam" id="3.40.50.80:FF:000019">
    <property type="entry name" value="NADH-cytochrome b5 reductase"/>
    <property type="match status" value="1"/>
</dbReference>
<dbReference type="FunFam" id="2.40.30.10:FF:000021">
    <property type="entry name" value="NADH-cytochrome b5 reductase"/>
    <property type="match status" value="1"/>
</dbReference>
<dbReference type="EMBL" id="QUSY01001284">
    <property type="protein sequence ID" value="RHY25457.1"/>
    <property type="molecule type" value="Genomic_DNA"/>
</dbReference>
<protein>
    <recommendedName>
        <fullName evidence="12">NADH-cytochrome b5 reductase</fullName>
        <ecNumber evidence="12">1.6.2.2</ecNumber>
    </recommendedName>
</protein>